<keyword evidence="3" id="KW-0677">Repeat</keyword>
<comment type="similarity">
    <text evidence="1">Belongs to the WD repeat G protein beta family.</text>
</comment>
<feature type="repeat" description="WD" evidence="5">
    <location>
        <begin position="335"/>
        <end position="367"/>
    </location>
</feature>
<dbReference type="PANTHER" id="PTHR19850">
    <property type="entry name" value="GUANINE NUCLEOTIDE-BINDING PROTEIN BETA G PROTEIN BETA"/>
    <property type="match status" value="1"/>
</dbReference>
<feature type="repeat" description="WD" evidence="5">
    <location>
        <begin position="249"/>
        <end position="290"/>
    </location>
</feature>
<feature type="repeat" description="WD" evidence="5">
    <location>
        <begin position="97"/>
        <end position="138"/>
    </location>
</feature>
<dbReference type="CDD" id="cd00200">
    <property type="entry name" value="WD40"/>
    <property type="match status" value="1"/>
</dbReference>
<protein>
    <recommendedName>
        <fullName evidence="8">Guanine nucleotide-binding protein subunit beta-2</fullName>
    </recommendedName>
</protein>
<dbReference type="InterPro" id="IPR015943">
    <property type="entry name" value="WD40/YVTN_repeat-like_dom_sf"/>
</dbReference>
<reference evidence="6 7" key="1">
    <citation type="journal article" date="2024" name="bioRxiv">
        <title>A reference genome for Trichogramma kaykai: A tiny desert-dwelling parasitoid wasp with competing sex-ratio distorters.</title>
        <authorList>
            <person name="Culotta J."/>
            <person name="Lindsey A.R."/>
        </authorList>
    </citation>
    <scope>NUCLEOTIDE SEQUENCE [LARGE SCALE GENOMIC DNA]</scope>
    <source>
        <strain evidence="6 7">KSX58</strain>
    </source>
</reference>
<dbReference type="InterPro" id="IPR036322">
    <property type="entry name" value="WD40_repeat_dom_sf"/>
</dbReference>
<evidence type="ECO:0000256" key="3">
    <source>
        <dbReference type="ARBA" id="ARBA00022737"/>
    </source>
</evidence>
<evidence type="ECO:0000256" key="1">
    <source>
        <dbReference type="ARBA" id="ARBA00009768"/>
    </source>
</evidence>
<dbReference type="PRINTS" id="PR00320">
    <property type="entry name" value="GPROTEINBRPT"/>
</dbReference>
<evidence type="ECO:0008006" key="8">
    <source>
        <dbReference type="Google" id="ProtNLM"/>
    </source>
</evidence>
<dbReference type="SUPFAM" id="SSF50978">
    <property type="entry name" value="WD40 repeat-like"/>
    <property type="match status" value="1"/>
</dbReference>
<gene>
    <name evidence="6" type="ORF">TKK_007426</name>
</gene>
<dbReference type="PROSITE" id="PS50082">
    <property type="entry name" value="WD_REPEATS_2"/>
    <property type="match status" value="5"/>
</dbReference>
<dbReference type="PIRSF" id="PIRSF002394">
    <property type="entry name" value="GN-bd_beta"/>
    <property type="match status" value="1"/>
</dbReference>
<dbReference type="InterPro" id="IPR001632">
    <property type="entry name" value="WD40_G-protein_beta-like"/>
</dbReference>
<dbReference type="Proteomes" id="UP001627154">
    <property type="component" value="Unassembled WGS sequence"/>
</dbReference>
<keyword evidence="7" id="KW-1185">Reference proteome</keyword>
<feature type="repeat" description="WD" evidence="5">
    <location>
        <begin position="55"/>
        <end position="96"/>
    </location>
</feature>
<dbReference type="InterPro" id="IPR016346">
    <property type="entry name" value="G-protein_beta_1-5"/>
</dbReference>
<dbReference type="SMART" id="SM00320">
    <property type="entry name" value="WD40"/>
    <property type="match status" value="7"/>
</dbReference>
<proteinExistence type="inferred from homology"/>
<dbReference type="EMBL" id="JBJJXI010000058">
    <property type="protein sequence ID" value="KAL3399228.1"/>
    <property type="molecule type" value="Genomic_DNA"/>
</dbReference>
<dbReference type="GO" id="GO:0007165">
    <property type="term" value="P:signal transduction"/>
    <property type="evidence" value="ECO:0007669"/>
    <property type="project" value="UniProtKB-KW"/>
</dbReference>
<feature type="repeat" description="WD" evidence="5">
    <location>
        <begin position="207"/>
        <end position="248"/>
    </location>
</feature>
<evidence type="ECO:0000313" key="6">
    <source>
        <dbReference type="EMBL" id="KAL3399228.1"/>
    </source>
</evidence>
<dbReference type="InterPro" id="IPR001680">
    <property type="entry name" value="WD40_rpt"/>
</dbReference>
<keyword evidence="2 5" id="KW-0853">WD repeat</keyword>
<accession>A0ABD2X2P8</accession>
<organism evidence="6 7">
    <name type="scientific">Trichogramma kaykai</name>
    <dbReference type="NCBI Taxonomy" id="54128"/>
    <lineage>
        <taxon>Eukaryota</taxon>
        <taxon>Metazoa</taxon>
        <taxon>Ecdysozoa</taxon>
        <taxon>Arthropoda</taxon>
        <taxon>Hexapoda</taxon>
        <taxon>Insecta</taxon>
        <taxon>Pterygota</taxon>
        <taxon>Neoptera</taxon>
        <taxon>Endopterygota</taxon>
        <taxon>Hymenoptera</taxon>
        <taxon>Apocrita</taxon>
        <taxon>Proctotrupomorpha</taxon>
        <taxon>Chalcidoidea</taxon>
        <taxon>Trichogrammatidae</taxon>
        <taxon>Trichogramma</taxon>
    </lineage>
</organism>
<dbReference type="Gene3D" id="2.130.10.10">
    <property type="entry name" value="YVTN repeat-like/Quinoprotein amine dehydrogenase"/>
    <property type="match status" value="1"/>
</dbReference>
<evidence type="ECO:0000256" key="4">
    <source>
        <dbReference type="ARBA" id="ARBA00023224"/>
    </source>
</evidence>
<dbReference type="Pfam" id="PF25391">
    <property type="entry name" value="WD40_Gbeta"/>
    <property type="match status" value="1"/>
</dbReference>
<dbReference type="PRINTS" id="PR00319">
    <property type="entry name" value="GPROTEINB"/>
</dbReference>
<evidence type="ECO:0000256" key="2">
    <source>
        <dbReference type="ARBA" id="ARBA00022574"/>
    </source>
</evidence>
<sequence length="367" mass="40208">MGKDDAETTALKNELNELITKCKDDQKKMQDTTIEDACGSVGDAPKVKMVTKKMLKGHINKVNSVHFSGDSRHCVTGSLDGKLIIWDTWTGNKVQIIPLRSAWVMSVAFAPSGNFVACGGMDNMCTVYDVNNRDATGSAKITRELLGYEGFLSSCRFLDDGHLITGSGDMKMSVDFDIFHKFRLNALILHVCSCIWDLEANKKTTDFSGHAGDVVSISLGPDGNTYLTGSVDKTCKLWDLREEVAHQTFFGHEADVNSVCFHPSGNAFVTASEDKTARLWDIRADQQIASFKPPNGNPGFTCSGLSLSGRFIFCGTDDNNIHIFDTLKIAHNCVLQGHENRVTSLSVSGNGMAMVSCSWDQNVRVWV</sequence>
<dbReference type="InterPro" id="IPR020472">
    <property type="entry name" value="WD40_PAC1"/>
</dbReference>
<dbReference type="PROSITE" id="PS50294">
    <property type="entry name" value="WD_REPEATS_REGION"/>
    <property type="match status" value="4"/>
</dbReference>
<evidence type="ECO:0000256" key="5">
    <source>
        <dbReference type="PROSITE-ProRule" id="PRU00221"/>
    </source>
</evidence>
<dbReference type="AlphaFoldDB" id="A0ABD2X2P8"/>
<keyword evidence="4" id="KW-0807">Transducer</keyword>
<name>A0ABD2X2P8_9HYME</name>
<comment type="caution">
    <text evidence="6">The sequence shown here is derived from an EMBL/GenBank/DDBJ whole genome shotgun (WGS) entry which is preliminary data.</text>
</comment>
<evidence type="ECO:0000313" key="7">
    <source>
        <dbReference type="Proteomes" id="UP001627154"/>
    </source>
</evidence>